<name>A0A0F9UI41_9ZZZZ</name>
<gene>
    <name evidence="1" type="ORF">LCGC14_0221720</name>
</gene>
<dbReference type="AlphaFoldDB" id="A0A0F9UI41"/>
<evidence type="ECO:0000313" key="1">
    <source>
        <dbReference type="EMBL" id="KKN91304.1"/>
    </source>
</evidence>
<organism evidence="1">
    <name type="scientific">marine sediment metagenome</name>
    <dbReference type="NCBI Taxonomy" id="412755"/>
    <lineage>
        <taxon>unclassified sequences</taxon>
        <taxon>metagenomes</taxon>
        <taxon>ecological metagenomes</taxon>
    </lineage>
</organism>
<reference evidence="1" key="1">
    <citation type="journal article" date="2015" name="Nature">
        <title>Complex archaea that bridge the gap between prokaryotes and eukaryotes.</title>
        <authorList>
            <person name="Spang A."/>
            <person name="Saw J.H."/>
            <person name="Jorgensen S.L."/>
            <person name="Zaremba-Niedzwiedzka K."/>
            <person name="Martijn J."/>
            <person name="Lind A.E."/>
            <person name="van Eijk R."/>
            <person name="Schleper C."/>
            <person name="Guy L."/>
            <person name="Ettema T.J."/>
        </authorList>
    </citation>
    <scope>NUCLEOTIDE SEQUENCE</scope>
</reference>
<proteinExistence type="predicted"/>
<accession>A0A0F9UI41</accession>
<comment type="caution">
    <text evidence="1">The sequence shown here is derived from an EMBL/GenBank/DDBJ whole genome shotgun (WGS) entry which is preliminary data.</text>
</comment>
<dbReference type="EMBL" id="LAZR01000105">
    <property type="protein sequence ID" value="KKN91304.1"/>
    <property type="molecule type" value="Genomic_DNA"/>
</dbReference>
<sequence length="198" mass="22491">MKRKLSLDEFIVLLARKIDILYSNNCADEEDYIQAGHLKLAEISGNRRKQRDFRGYAIIAIARAMRKAALDATGAASATGRVKRKAHSTELLLAASKTENEICRELKISAMALADLKSLINTESWHRLFDEPANPTEPFSLMDDLLSSSHLTEEDKTLLQAQFDSDIDSLRLTRRQRWLQFKNIRHKLTRSGYGPETS</sequence>
<protein>
    <submittedName>
        <fullName evidence="1">Uncharacterized protein</fullName>
    </submittedName>
</protein>